<comment type="caution">
    <text evidence="16">The sequence shown here is derived from an EMBL/GenBank/DDBJ whole genome shotgun (WGS) entry which is preliminary data.</text>
</comment>
<evidence type="ECO:0000256" key="5">
    <source>
        <dbReference type="ARBA" id="ARBA00022826"/>
    </source>
</evidence>
<evidence type="ECO:0000256" key="13">
    <source>
        <dbReference type="SAM" id="MobiDB-lite"/>
    </source>
</evidence>
<dbReference type="SMART" id="SM00054">
    <property type="entry name" value="EFh"/>
    <property type="match status" value="2"/>
</dbReference>
<feature type="transmembrane region" description="Helical" evidence="14">
    <location>
        <begin position="200"/>
        <end position="218"/>
    </location>
</feature>
<dbReference type="PROSITE" id="PS50222">
    <property type="entry name" value="EF_HAND_2"/>
    <property type="match status" value="2"/>
</dbReference>
<comment type="subcellular location">
    <subcellularLocation>
        <location evidence="1">Membrane</location>
        <topology evidence="1">Multi-pass membrane protein</topology>
    </subcellularLocation>
</comment>
<evidence type="ECO:0000256" key="9">
    <source>
        <dbReference type="ARBA" id="ARBA00022989"/>
    </source>
</evidence>
<dbReference type="SUPFAM" id="SSF144091">
    <property type="entry name" value="Rhomboid-like"/>
    <property type="match status" value="1"/>
</dbReference>
<dbReference type="InterPro" id="IPR005821">
    <property type="entry name" value="Ion_trans_dom"/>
</dbReference>
<reference evidence="16" key="1">
    <citation type="submission" date="2022-10" db="EMBL/GenBank/DDBJ databases">
        <authorList>
            <person name="Chen Y."/>
            <person name="Dougan E. K."/>
            <person name="Chan C."/>
            <person name="Rhodes N."/>
            <person name="Thang M."/>
        </authorList>
    </citation>
    <scope>NUCLEOTIDE SEQUENCE</scope>
</reference>
<dbReference type="EMBL" id="CAMXCT010000336">
    <property type="protein sequence ID" value="CAI3977353.1"/>
    <property type="molecule type" value="Genomic_DNA"/>
</dbReference>
<keyword evidence="11 14" id="KW-0472">Membrane</keyword>
<dbReference type="InterPro" id="IPR035952">
    <property type="entry name" value="Rhomboid-like_sf"/>
</dbReference>
<gene>
    <name evidence="16" type="ORF">C1SCF055_LOCUS5500</name>
</gene>
<dbReference type="Gene3D" id="1.10.287.70">
    <property type="match status" value="1"/>
</dbReference>
<dbReference type="Gene3D" id="1.10.238.10">
    <property type="entry name" value="EF-hand"/>
    <property type="match status" value="1"/>
</dbReference>
<name>A0A9P1BQ15_9DINO</name>
<feature type="transmembrane region" description="Helical" evidence="14">
    <location>
        <begin position="1271"/>
        <end position="1288"/>
    </location>
</feature>
<feature type="domain" description="EF-hand" evidence="15">
    <location>
        <begin position="1375"/>
        <end position="1410"/>
    </location>
</feature>
<protein>
    <submittedName>
        <fullName evidence="17">Potassium voltage-gated channel subfamily A member 6</fullName>
    </submittedName>
</protein>
<dbReference type="GO" id="GO:0008076">
    <property type="term" value="C:voltage-gated potassium channel complex"/>
    <property type="evidence" value="ECO:0007669"/>
    <property type="project" value="InterPro"/>
</dbReference>
<dbReference type="GO" id="GO:0005509">
    <property type="term" value="F:calcium ion binding"/>
    <property type="evidence" value="ECO:0007669"/>
    <property type="project" value="InterPro"/>
</dbReference>
<feature type="transmembrane region" description="Helical" evidence="14">
    <location>
        <begin position="35"/>
        <end position="56"/>
    </location>
</feature>
<dbReference type="PANTHER" id="PTHR11537">
    <property type="entry name" value="VOLTAGE-GATED POTASSIUM CHANNEL"/>
    <property type="match status" value="1"/>
</dbReference>
<dbReference type="GO" id="GO:0001508">
    <property type="term" value="P:action potential"/>
    <property type="evidence" value="ECO:0007669"/>
    <property type="project" value="TreeGrafter"/>
</dbReference>
<keyword evidence="18" id="KW-1185">Reference proteome</keyword>
<evidence type="ECO:0000313" key="17">
    <source>
        <dbReference type="EMBL" id="CAL4764665.1"/>
    </source>
</evidence>
<feature type="compositionally biased region" description="Low complexity" evidence="13">
    <location>
        <begin position="997"/>
        <end position="1008"/>
    </location>
</feature>
<dbReference type="InterPro" id="IPR027359">
    <property type="entry name" value="Volt_channel_dom_sf"/>
</dbReference>
<feature type="transmembrane region" description="Helical" evidence="14">
    <location>
        <begin position="1300"/>
        <end position="1318"/>
    </location>
</feature>
<feature type="compositionally biased region" description="Polar residues" evidence="13">
    <location>
        <begin position="575"/>
        <end position="584"/>
    </location>
</feature>
<dbReference type="EMBL" id="CAMXCT020000336">
    <property type="protein sequence ID" value="CAL1130728.1"/>
    <property type="molecule type" value="Genomic_DNA"/>
</dbReference>
<feature type="compositionally biased region" description="Polar residues" evidence="13">
    <location>
        <begin position="1050"/>
        <end position="1065"/>
    </location>
</feature>
<feature type="transmembrane region" description="Helical" evidence="14">
    <location>
        <begin position="141"/>
        <end position="163"/>
    </location>
</feature>
<dbReference type="Proteomes" id="UP001152797">
    <property type="component" value="Unassembled WGS sequence"/>
</dbReference>
<feature type="domain" description="EF-hand" evidence="15">
    <location>
        <begin position="1411"/>
        <end position="1446"/>
    </location>
</feature>
<evidence type="ECO:0000256" key="7">
    <source>
        <dbReference type="ARBA" id="ARBA00022882"/>
    </source>
</evidence>
<dbReference type="OrthoDB" id="433309at2759"/>
<evidence type="ECO:0000256" key="2">
    <source>
        <dbReference type="ARBA" id="ARBA00022448"/>
    </source>
</evidence>
<keyword evidence="3" id="KW-0633">Potassium transport</keyword>
<evidence type="ECO:0000256" key="8">
    <source>
        <dbReference type="ARBA" id="ARBA00022958"/>
    </source>
</evidence>
<keyword evidence="8" id="KW-0630">Potassium</keyword>
<keyword evidence="6" id="KW-0106">Calcium</keyword>
<evidence type="ECO:0000256" key="6">
    <source>
        <dbReference type="ARBA" id="ARBA00022837"/>
    </source>
</evidence>
<feature type="region of interest" description="Disordered" evidence="13">
    <location>
        <begin position="526"/>
        <end position="658"/>
    </location>
</feature>
<evidence type="ECO:0000256" key="14">
    <source>
        <dbReference type="SAM" id="Phobius"/>
    </source>
</evidence>
<evidence type="ECO:0000313" key="16">
    <source>
        <dbReference type="EMBL" id="CAI3977353.1"/>
    </source>
</evidence>
<dbReference type="PROSITE" id="PS00018">
    <property type="entry name" value="EF_HAND_1"/>
    <property type="match status" value="2"/>
</dbReference>
<keyword evidence="2" id="KW-0813">Transport</keyword>
<feature type="compositionally biased region" description="Low complexity" evidence="13">
    <location>
        <begin position="546"/>
        <end position="561"/>
    </location>
</feature>
<keyword evidence="7" id="KW-0851">Voltage-gated channel</keyword>
<feature type="transmembrane region" description="Helical" evidence="14">
    <location>
        <begin position="1324"/>
        <end position="1347"/>
    </location>
</feature>
<dbReference type="Gene3D" id="1.20.120.350">
    <property type="entry name" value="Voltage-gated potassium channels. Chain C"/>
    <property type="match status" value="1"/>
</dbReference>
<feature type="region of interest" description="Disordered" evidence="13">
    <location>
        <begin position="990"/>
        <end position="1031"/>
    </location>
</feature>
<keyword evidence="9 14" id="KW-1133">Transmembrane helix</keyword>
<keyword evidence="12" id="KW-0407">Ion channel</keyword>
<keyword evidence="4 14" id="KW-0812">Transmembrane</keyword>
<feature type="region of interest" description="Disordered" evidence="13">
    <location>
        <begin position="1050"/>
        <end position="1070"/>
    </location>
</feature>
<evidence type="ECO:0000256" key="12">
    <source>
        <dbReference type="ARBA" id="ARBA00023303"/>
    </source>
</evidence>
<evidence type="ECO:0000256" key="11">
    <source>
        <dbReference type="ARBA" id="ARBA00023136"/>
    </source>
</evidence>
<accession>A0A9P1BQ15</accession>
<sequence length="1481" mass="162334">MFSSSFLHGTHSHFLREAFLMILAGVPLEVEIGTWFFMVVFLICGAVGCSCSWLTLRWTLRRNPDFSQMPREHVDAIANLSNSRGASACVYGIAVLAVLLVGDQGLAQFFGISPETGNGLLLAARFIPEIFSPLSTRLRSYPLPFGSVFLVLLLVAFSLPAELTVSNSLLFWFFVHCFFRAYPSLLALGPPREFAATDYLGHIYGALAALLLGGWHLLRRLTVGSPHLQSWLALTVLYLKIHCRRSTGFSQGSSSSLLLAPCGVDGVSSGGFARFAAEPERLRRFLREVLEVVEKVEGHENYHLRLTAGSAPPSDLAAQNPEEMEKLIQRAGFSVFVFADAARKQEPADADALLDLDAQIDYQDASGKHVKLPITSRDITVLQGDLTRCALDAQGRPMLVVVLERFVQFQRDCTDAELLELWSLASKAMDVTAPGRQEGDLFLNMRLNAGTFQNCRHLHLKVYVDSVLFETTWASHPGYQVLKKYRDERRTQGGQRGQSRKASNADAADAADAGAVEKKGVYSTGGHGVADGVVRPPELADPHVRGASSGADSAGKGSQASDNGGKGRMVGRGRSPNSESSTPSLMPPPVVASQAWSTDESSGVEEGDDRFGDEPRRTSSGYMKRRRASRASASGDLVHKGEPSPSPPSDAVRGSQVSRQRASFLESLSEGVANLWSFEPREARTPPSRDSIQSTVLVTQEGEEKFVDEEKKEAIDEANGHRGSLFLATELAQSLKRLSSDLSAGVASMARHAPEATWTGVRDHENLSPASPNDDRSCLNLDSLMNEAHLPFRQLLQEIPDPENNPGGILSAFPQLKRLQGATQAPELQVDLASESGHRDDATSAASSTVAMQVQSPLFSAVVRARLASHLIGCYESVTSELSGDEIQLWDIFVNMDYTLAGSMTVSVDTAGDGILISADMELASRRESSLQRRAAAAVSAANAASCADDLMEEMLEEAAGSGTGGSVGALTVEKMDICIEEVMQLKRGPRMSSFQARSSIISTAPRSPRSPRSPPPPSPSDLRGRQSSAQAIASGDTVAFSTLRVSMCKSSGSQNSGDRPSFQTGVPARPLSKRGFKAMDLDVARRLHAQQVCKDIKAMNDPDMKPFLRMVQQSRADRVWELLDDPRSSKAAWLISQFLKFAVVFSVGLTTYSISEEVVLQGFWRRGAQITFDVIFFLEFALRFFSAPSKKSYLSDPLNWGDVLSAMGLPVLCFSGFAQSVPETKTELRVQQFLLLFLPLARFLKLLRYFESFRLLVDAFAKSAEALPVLTYIMAFIVLLFGTAIYVQEDRSNIPSMPHSLWLALVTMTTVGYGDYFPVSMGGYWTVSALTFVSVLFLALPVGIIGHEFNVTWQKRAEMLLKTRLRNALAKFGYSFTDVEHLFDFADEDADGQLQLSEFIELIRQMRIGVSVETAAKLFHFVDSNEDGLIDRQEFIRNVFPDEYAKHTQQIQDESFIRSKRPGVYAFDYGCLLIRDCLSH</sequence>
<dbReference type="GO" id="GO:0005249">
    <property type="term" value="F:voltage-gated potassium channel activity"/>
    <property type="evidence" value="ECO:0007669"/>
    <property type="project" value="InterPro"/>
</dbReference>
<dbReference type="CDD" id="cd00051">
    <property type="entry name" value="EFh"/>
    <property type="match status" value="1"/>
</dbReference>
<dbReference type="GO" id="GO:0004252">
    <property type="term" value="F:serine-type endopeptidase activity"/>
    <property type="evidence" value="ECO:0007669"/>
    <property type="project" value="InterPro"/>
</dbReference>
<keyword evidence="10" id="KW-0406">Ion transport</keyword>
<dbReference type="Pfam" id="PF01694">
    <property type="entry name" value="Rhomboid"/>
    <property type="match status" value="1"/>
</dbReference>
<evidence type="ECO:0000256" key="4">
    <source>
        <dbReference type="ARBA" id="ARBA00022692"/>
    </source>
</evidence>
<organism evidence="16">
    <name type="scientific">Cladocopium goreaui</name>
    <dbReference type="NCBI Taxonomy" id="2562237"/>
    <lineage>
        <taxon>Eukaryota</taxon>
        <taxon>Sar</taxon>
        <taxon>Alveolata</taxon>
        <taxon>Dinophyceae</taxon>
        <taxon>Suessiales</taxon>
        <taxon>Symbiodiniaceae</taxon>
        <taxon>Cladocopium</taxon>
    </lineage>
</organism>
<evidence type="ECO:0000256" key="10">
    <source>
        <dbReference type="ARBA" id="ARBA00023065"/>
    </source>
</evidence>
<keyword evidence="5" id="KW-0631">Potassium channel</keyword>
<dbReference type="InterPro" id="IPR022764">
    <property type="entry name" value="Peptidase_S54_rhomboid_dom"/>
</dbReference>
<feature type="region of interest" description="Disordered" evidence="13">
    <location>
        <begin position="484"/>
        <end position="511"/>
    </location>
</feature>
<dbReference type="SUPFAM" id="SSF81324">
    <property type="entry name" value="Voltage-gated potassium channels"/>
    <property type="match status" value="1"/>
</dbReference>
<dbReference type="Pfam" id="PF00520">
    <property type="entry name" value="Ion_trans"/>
    <property type="match status" value="1"/>
</dbReference>
<evidence type="ECO:0000256" key="3">
    <source>
        <dbReference type="ARBA" id="ARBA00022538"/>
    </source>
</evidence>
<dbReference type="PANTHER" id="PTHR11537:SF254">
    <property type="entry name" value="POTASSIUM VOLTAGE-GATED CHANNEL PROTEIN SHAB"/>
    <property type="match status" value="1"/>
</dbReference>
<dbReference type="InterPro" id="IPR011992">
    <property type="entry name" value="EF-hand-dom_pair"/>
</dbReference>
<evidence type="ECO:0000313" key="18">
    <source>
        <dbReference type="Proteomes" id="UP001152797"/>
    </source>
</evidence>
<reference evidence="17 18" key="2">
    <citation type="submission" date="2024-05" db="EMBL/GenBank/DDBJ databases">
        <authorList>
            <person name="Chen Y."/>
            <person name="Shah S."/>
            <person name="Dougan E. K."/>
            <person name="Thang M."/>
            <person name="Chan C."/>
        </authorList>
    </citation>
    <scope>NUCLEOTIDE SEQUENCE [LARGE SCALE GENOMIC DNA]</scope>
</reference>
<dbReference type="InterPro" id="IPR002048">
    <property type="entry name" value="EF_hand_dom"/>
</dbReference>
<dbReference type="Gene3D" id="1.20.1540.10">
    <property type="entry name" value="Rhomboid-like"/>
    <property type="match status" value="1"/>
</dbReference>
<dbReference type="EMBL" id="CAMXCT030000336">
    <property type="protein sequence ID" value="CAL4764665.1"/>
    <property type="molecule type" value="Genomic_DNA"/>
</dbReference>
<dbReference type="InterPro" id="IPR018247">
    <property type="entry name" value="EF_Hand_1_Ca_BS"/>
</dbReference>
<dbReference type="InterPro" id="IPR028325">
    <property type="entry name" value="VG_K_chnl"/>
</dbReference>
<evidence type="ECO:0000256" key="1">
    <source>
        <dbReference type="ARBA" id="ARBA00004141"/>
    </source>
</evidence>
<proteinExistence type="predicted"/>
<dbReference type="SUPFAM" id="SSF47473">
    <property type="entry name" value="EF-hand"/>
    <property type="match status" value="1"/>
</dbReference>
<dbReference type="PRINTS" id="PR00169">
    <property type="entry name" value="KCHANNEL"/>
</dbReference>
<evidence type="ECO:0000259" key="15">
    <source>
        <dbReference type="PROSITE" id="PS50222"/>
    </source>
</evidence>